<dbReference type="AlphaFoldDB" id="A0A3P3YI34"/>
<evidence type="ECO:0000256" key="1">
    <source>
        <dbReference type="ARBA" id="ARBA00004123"/>
    </source>
</evidence>
<evidence type="ECO:0000256" key="4">
    <source>
        <dbReference type="ARBA" id="ARBA00022490"/>
    </source>
</evidence>
<dbReference type="GO" id="GO:0000176">
    <property type="term" value="C:nuclear exosome (RNase complex)"/>
    <property type="evidence" value="ECO:0007669"/>
    <property type="project" value="TreeGrafter"/>
</dbReference>
<dbReference type="GO" id="GO:0016075">
    <property type="term" value="P:rRNA catabolic process"/>
    <property type="evidence" value="ECO:0007669"/>
    <property type="project" value="TreeGrafter"/>
</dbReference>
<evidence type="ECO:0000256" key="3">
    <source>
        <dbReference type="ARBA" id="ARBA00006678"/>
    </source>
</evidence>
<dbReference type="SUPFAM" id="SSF54211">
    <property type="entry name" value="Ribosomal protein S5 domain 2-like"/>
    <property type="match status" value="1"/>
</dbReference>
<organism evidence="10 11">
    <name type="scientific">Plasmodiophora brassicae</name>
    <name type="common">Clubroot disease agent</name>
    <dbReference type="NCBI Taxonomy" id="37360"/>
    <lineage>
        <taxon>Eukaryota</taxon>
        <taxon>Sar</taxon>
        <taxon>Rhizaria</taxon>
        <taxon>Endomyxa</taxon>
        <taxon>Phytomyxea</taxon>
        <taxon>Plasmodiophorida</taxon>
        <taxon>Plasmodiophoridae</taxon>
        <taxon>Plasmodiophora</taxon>
    </lineage>
</organism>
<dbReference type="CDD" id="cd11368">
    <property type="entry name" value="RNase_PH_RRP45"/>
    <property type="match status" value="1"/>
</dbReference>
<dbReference type="InterPro" id="IPR033100">
    <property type="entry name" value="Rrp45"/>
</dbReference>
<dbReference type="SUPFAM" id="SSF55666">
    <property type="entry name" value="Ribonuclease PH domain 2-like"/>
    <property type="match status" value="1"/>
</dbReference>
<keyword evidence="4" id="KW-0963">Cytoplasm</keyword>
<protein>
    <submittedName>
        <fullName evidence="10">Uncharacterized protein</fullName>
    </submittedName>
</protein>
<comment type="similarity">
    <text evidence="3">Belongs to the RNase PH family.</text>
</comment>
<dbReference type="Pfam" id="PF01138">
    <property type="entry name" value="RNase_PH"/>
    <property type="match status" value="1"/>
</dbReference>
<feature type="domain" description="Exoribonuclease phosphorolytic" evidence="8">
    <location>
        <begin position="77"/>
        <end position="194"/>
    </location>
</feature>
<dbReference type="GO" id="GO:0000177">
    <property type="term" value="C:cytoplasmic exosome (RNase complex)"/>
    <property type="evidence" value="ECO:0007669"/>
    <property type="project" value="TreeGrafter"/>
</dbReference>
<keyword evidence="6" id="KW-0539">Nucleus</keyword>
<dbReference type="InterPro" id="IPR050590">
    <property type="entry name" value="Exosome_comp_Rrp42_subfam"/>
</dbReference>
<evidence type="ECO:0000259" key="8">
    <source>
        <dbReference type="Pfam" id="PF01138"/>
    </source>
</evidence>
<dbReference type="PANTHER" id="PTHR11097:SF14">
    <property type="entry name" value="EXOSOME COMPLEX COMPONENT RRP45"/>
    <property type="match status" value="1"/>
</dbReference>
<dbReference type="GO" id="GO:0035925">
    <property type="term" value="F:mRNA 3'-UTR AU-rich region binding"/>
    <property type="evidence" value="ECO:0007669"/>
    <property type="project" value="TreeGrafter"/>
</dbReference>
<evidence type="ECO:0000259" key="9">
    <source>
        <dbReference type="Pfam" id="PF03725"/>
    </source>
</evidence>
<evidence type="ECO:0000256" key="2">
    <source>
        <dbReference type="ARBA" id="ARBA00004496"/>
    </source>
</evidence>
<feature type="domain" description="Exoribonuclease phosphorolytic" evidence="9">
    <location>
        <begin position="222"/>
        <end position="287"/>
    </location>
</feature>
<dbReference type="Pfam" id="PF03725">
    <property type="entry name" value="RNase_PH_C"/>
    <property type="match status" value="1"/>
</dbReference>
<evidence type="ECO:0000256" key="5">
    <source>
        <dbReference type="ARBA" id="ARBA00022884"/>
    </source>
</evidence>
<dbReference type="GO" id="GO:0071035">
    <property type="term" value="P:nuclear polyadenylation-dependent rRNA catabolic process"/>
    <property type="evidence" value="ECO:0007669"/>
    <property type="project" value="TreeGrafter"/>
</dbReference>
<dbReference type="InterPro" id="IPR015847">
    <property type="entry name" value="ExoRNase_PH_dom2"/>
</dbReference>
<geneLocation type="mitochondrion" evidence="10"/>
<dbReference type="InterPro" id="IPR036345">
    <property type="entry name" value="ExoRNase_PH_dom2_sf"/>
</dbReference>
<feature type="compositionally biased region" description="Basic residues" evidence="7">
    <location>
        <begin position="393"/>
        <end position="404"/>
    </location>
</feature>
<dbReference type="EMBL" id="OVEO01000012">
    <property type="protein sequence ID" value="SPQ99853.1"/>
    <property type="molecule type" value="Genomic_DNA"/>
</dbReference>
<evidence type="ECO:0000313" key="10">
    <source>
        <dbReference type="EMBL" id="SPQ99853.1"/>
    </source>
</evidence>
<proteinExistence type="inferred from homology"/>
<dbReference type="InterPro" id="IPR001247">
    <property type="entry name" value="ExoRNase_PH_dom1"/>
</dbReference>
<dbReference type="InterPro" id="IPR020568">
    <property type="entry name" value="Ribosomal_Su5_D2-typ_SF"/>
</dbReference>
<dbReference type="GO" id="GO:0034473">
    <property type="term" value="P:U1 snRNA 3'-end processing"/>
    <property type="evidence" value="ECO:0007669"/>
    <property type="project" value="TreeGrafter"/>
</dbReference>
<accession>A0A3P3YI34</accession>
<dbReference type="GO" id="GO:0071038">
    <property type="term" value="P:TRAMP-dependent tRNA surveillance pathway"/>
    <property type="evidence" value="ECO:0007669"/>
    <property type="project" value="TreeGrafter"/>
</dbReference>
<keyword evidence="5" id="KW-0694">RNA-binding</keyword>
<gene>
    <name evidence="10" type="ORF">PLBR_LOCUS7068</name>
</gene>
<dbReference type="Proteomes" id="UP000290189">
    <property type="component" value="Unassembled WGS sequence"/>
</dbReference>
<feature type="region of interest" description="Disordered" evidence="7">
    <location>
        <begin position="353"/>
        <end position="437"/>
    </location>
</feature>
<reference evidence="10 11" key="1">
    <citation type="submission" date="2018-03" db="EMBL/GenBank/DDBJ databases">
        <authorList>
            <person name="Fogelqvist J."/>
        </authorList>
    </citation>
    <scope>NUCLEOTIDE SEQUENCE [LARGE SCALE GENOMIC DNA]</scope>
</reference>
<dbReference type="GO" id="GO:0071028">
    <property type="term" value="P:nuclear mRNA surveillance"/>
    <property type="evidence" value="ECO:0007669"/>
    <property type="project" value="TreeGrafter"/>
</dbReference>
<sequence length="437" mass="47654">MIHVATLSTTKGLATCNLRNAKLGACTRSPWRTPTGNHWPGHMETVISTVEREFISSALALPSPQRIDGRRPFDQRNVSISFPGSRGYSLVQVGRTRVSSRVTAELVEPPLERPTEGSIRFFVDFANDKTASATISNIIEKCIRDSGAVDVETLCVLAGKRVWALRVDIIVMDSCGNVIDCACIAALSSLRHFRRRAVTVTGTELVVHSEKERAPVALQIHHLPICSSFAVIGDVVVADPSGKEARIAGGVLTIACNTRRHICHMSKSGGTPVPLKRLEECIQVACDRAEVMSQLIQQATADDDAKRQKLLETGHMGALATLHDAPVLVVTLPESMSPPNEPAVVSDMSDDDNVVMDEVPSAPATTNNGAPVAGSEQRHVPEEEEPDAPTVTQKRKKTRKKKAKRVDGPITSLEQAVRSRDEVDRLRRQRQQQTRSQ</sequence>
<dbReference type="GO" id="GO:0000467">
    <property type="term" value="P:exonucleolytic trimming to generate mature 3'-end of 5.8S rRNA from tricistronic rRNA transcript (SSU-rRNA, 5.8S rRNA, LSU-rRNA)"/>
    <property type="evidence" value="ECO:0007669"/>
    <property type="project" value="TreeGrafter"/>
</dbReference>
<dbReference type="GO" id="GO:0034476">
    <property type="term" value="P:U5 snRNA 3'-end processing"/>
    <property type="evidence" value="ECO:0007669"/>
    <property type="project" value="TreeGrafter"/>
</dbReference>
<dbReference type="PANTHER" id="PTHR11097">
    <property type="entry name" value="EXOSOME COMPLEX EXONUCLEASE RIBOSOMAL RNA PROCESSING PROTEIN"/>
    <property type="match status" value="1"/>
</dbReference>
<comment type="subcellular location">
    <subcellularLocation>
        <location evidence="2">Cytoplasm</location>
    </subcellularLocation>
    <subcellularLocation>
        <location evidence="1">Nucleus</location>
    </subcellularLocation>
</comment>
<dbReference type="InterPro" id="IPR027408">
    <property type="entry name" value="PNPase/RNase_PH_dom_sf"/>
</dbReference>
<name>A0A3P3YI34_PLABS</name>
<dbReference type="GO" id="GO:0034475">
    <property type="term" value="P:U4 snRNA 3'-end processing"/>
    <property type="evidence" value="ECO:0007669"/>
    <property type="project" value="TreeGrafter"/>
</dbReference>
<evidence type="ECO:0000256" key="6">
    <source>
        <dbReference type="ARBA" id="ARBA00023242"/>
    </source>
</evidence>
<keyword evidence="10" id="KW-0496">Mitochondrion</keyword>
<evidence type="ECO:0000313" key="11">
    <source>
        <dbReference type="Proteomes" id="UP000290189"/>
    </source>
</evidence>
<dbReference type="Gene3D" id="3.30.230.70">
    <property type="entry name" value="GHMP Kinase, N-terminal domain"/>
    <property type="match status" value="1"/>
</dbReference>
<evidence type="ECO:0000256" key="7">
    <source>
        <dbReference type="SAM" id="MobiDB-lite"/>
    </source>
</evidence>
<feature type="compositionally biased region" description="Basic and acidic residues" evidence="7">
    <location>
        <begin position="417"/>
        <end position="426"/>
    </location>
</feature>